<dbReference type="Proteomes" id="UP000887540">
    <property type="component" value="Unplaced"/>
</dbReference>
<evidence type="ECO:0000256" key="1">
    <source>
        <dbReference type="SAM" id="Phobius"/>
    </source>
</evidence>
<reference evidence="3" key="1">
    <citation type="submission" date="2022-11" db="UniProtKB">
        <authorList>
            <consortium name="WormBaseParasite"/>
        </authorList>
    </citation>
    <scope>IDENTIFICATION</scope>
</reference>
<keyword evidence="1" id="KW-1133">Transmembrane helix</keyword>
<name>A0A914ECG3_9BILA</name>
<accession>A0A914ECG3</accession>
<protein>
    <submittedName>
        <fullName evidence="3">G-protein coupled receptors family 1 profile domain-containing protein</fullName>
    </submittedName>
</protein>
<dbReference type="WBParaSite" id="ACRNAN_scaffold7061.g13615.t1">
    <property type="protein sequence ID" value="ACRNAN_scaffold7061.g13615.t1"/>
    <property type="gene ID" value="ACRNAN_scaffold7061.g13615"/>
</dbReference>
<keyword evidence="1" id="KW-0472">Membrane</keyword>
<keyword evidence="1" id="KW-0812">Transmembrane</keyword>
<keyword evidence="2" id="KW-1185">Reference proteome</keyword>
<feature type="transmembrane region" description="Helical" evidence="1">
    <location>
        <begin position="20"/>
        <end position="42"/>
    </location>
</feature>
<organism evidence="2 3">
    <name type="scientific">Acrobeloides nanus</name>
    <dbReference type="NCBI Taxonomy" id="290746"/>
    <lineage>
        <taxon>Eukaryota</taxon>
        <taxon>Metazoa</taxon>
        <taxon>Ecdysozoa</taxon>
        <taxon>Nematoda</taxon>
        <taxon>Chromadorea</taxon>
        <taxon>Rhabditida</taxon>
        <taxon>Tylenchina</taxon>
        <taxon>Cephalobomorpha</taxon>
        <taxon>Cephaloboidea</taxon>
        <taxon>Cephalobidae</taxon>
        <taxon>Acrobeloides</taxon>
    </lineage>
</organism>
<feature type="transmembrane region" description="Helical" evidence="1">
    <location>
        <begin position="62"/>
        <end position="83"/>
    </location>
</feature>
<sequence>MTNCRRPTKVEKANRKEFFILIQSVLLCGVFELENVILSLMPTLRASLSNSDVVTVLSFSQAWINILGNTIHAIVIFFFNSLAREVFYVLIGRKKSISVNVSKATAVKVNASKAVTIKVQPAATRRQTVL</sequence>
<evidence type="ECO:0000313" key="2">
    <source>
        <dbReference type="Proteomes" id="UP000887540"/>
    </source>
</evidence>
<evidence type="ECO:0000313" key="3">
    <source>
        <dbReference type="WBParaSite" id="ACRNAN_scaffold7061.g13615.t1"/>
    </source>
</evidence>
<dbReference type="AlphaFoldDB" id="A0A914ECG3"/>
<proteinExistence type="predicted"/>